<dbReference type="InterPro" id="IPR050482">
    <property type="entry name" value="Sensor_HK_TwoCompSys"/>
</dbReference>
<keyword evidence="4" id="KW-1133">Transmembrane helix</keyword>
<dbReference type="SUPFAM" id="SSF55874">
    <property type="entry name" value="ATPase domain of HSP90 chaperone/DNA topoisomerase II/histidine kinase"/>
    <property type="match status" value="1"/>
</dbReference>
<evidence type="ECO:0000256" key="1">
    <source>
        <dbReference type="ARBA" id="ARBA00022679"/>
    </source>
</evidence>
<keyword evidence="6" id="KW-1185">Reference proteome</keyword>
<feature type="transmembrane region" description="Helical" evidence="4">
    <location>
        <begin position="159"/>
        <end position="179"/>
    </location>
</feature>
<organism evidence="5 6">
    <name type="scientific">Roseovarius aquimarinus</name>
    <dbReference type="NCBI Taxonomy" id="1229156"/>
    <lineage>
        <taxon>Bacteria</taxon>
        <taxon>Pseudomonadati</taxon>
        <taxon>Pseudomonadota</taxon>
        <taxon>Alphaproteobacteria</taxon>
        <taxon>Rhodobacterales</taxon>
        <taxon>Roseobacteraceae</taxon>
        <taxon>Roseovarius</taxon>
    </lineage>
</organism>
<dbReference type="Proteomes" id="UP001607157">
    <property type="component" value="Unassembled WGS sequence"/>
</dbReference>
<dbReference type="InterPro" id="IPR036890">
    <property type="entry name" value="HATPase_C_sf"/>
</dbReference>
<dbReference type="PANTHER" id="PTHR24421">
    <property type="entry name" value="NITRATE/NITRITE SENSOR PROTEIN NARX-RELATED"/>
    <property type="match status" value="1"/>
</dbReference>
<evidence type="ECO:0000256" key="2">
    <source>
        <dbReference type="ARBA" id="ARBA00022777"/>
    </source>
</evidence>
<keyword evidence="4" id="KW-0812">Transmembrane</keyword>
<keyword evidence="2 5" id="KW-0418">Kinase</keyword>
<name>A0ABW7I4L5_9RHOB</name>
<evidence type="ECO:0000313" key="6">
    <source>
        <dbReference type="Proteomes" id="UP001607157"/>
    </source>
</evidence>
<dbReference type="RefSeq" id="WP_377168475.1">
    <property type="nucleotide sequence ID" value="NZ_JBHTJC010000001.1"/>
</dbReference>
<dbReference type="Gene3D" id="3.30.565.10">
    <property type="entry name" value="Histidine kinase-like ATPase, C-terminal domain"/>
    <property type="match status" value="1"/>
</dbReference>
<comment type="caution">
    <text evidence="5">The sequence shown here is derived from an EMBL/GenBank/DDBJ whole genome shotgun (WGS) entry which is preliminary data.</text>
</comment>
<dbReference type="CDD" id="cd16917">
    <property type="entry name" value="HATPase_UhpB-NarQ-NarX-like"/>
    <property type="match status" value="1"/>
</dbReference>
<keyword evidence="3" id="KW-0902">Two-component regulatory system</keyword>
<keyword evidence="1" id="KW-0808">Transferase</keyword>
<dbReference type="EMBL" id="JBIHMM010000001">
    <property type="protein sequence ID" value="MFH0253033.1"/>
    <property type="molecule type" value="Genomic_DNA"/>
</dbReference>
<proteinExistence type="predicted"/>
<accession>A0ABW7I4L5</accession>
<gene>
    <name evidence="5" type="ORF">ACGRVM_03960</name>
</gene>
<protein>
    <submittedName>
        <fullName evidence="5">Sensor histidine kinase</fullName>
    </submittedName>
</protein>
<dbReference type="GO" id="GO:0016301">
    <property type="term" value="F:kinase activity"/>
    <property type="evidence" value="ECO:0007669"/>
    <property type="project" value="UniProtKB-KW"/>
</dbReference>
<reference evidence="5 6" key="1">
    <citation type="submission" date="2024-10" db="EMBL/GenBank/DDBJ databases">
        <authorList>
            <person name="Yang X.-N."/>
        </authorList>
    </citation>
    <scope>NUCLEOTIDE SEQUENCE [LARGE SCALE GENOMIC DNA]</scope>
    <source>
        <strain evidence="5 6">CAU 1059</strain>
    </source>
</reference>
<sequence length="413" mass="45191">MIGLGVFITNKYRSLQLHSHGQIGSVYIANLLAPYAVTIQQDTPITAAGMQEAFRNLTDNNSSIMLRIWNLDGSLFFSTFPEDTAAEHQDDDLRAALEGRFVAKLEREGPQKPDFPMTYPYFEVYAPIYDPATGEMVAAGEVYQDATEILQDRAFVERMIWAALAFVTLCVLAMLALSFSQSAQLQDRLAAERRMRKQNTALRRAADQARLDAAQANEQVLNLIGAELHDGPVQLLGLISLLEGSDRKTELADGTTLRGLIDQVMTELRAMSAGLILPELDELDSTGVVGLAVHRHKALTGQAVDLETEGPAVSLDAPRRICLYRVVQEGLTNAMRHGGDKTPKVVITSQETRLVISIHNGASSDVQETPRPAAWRLGLNGMRRRLDAFGGELVLENGGETAMLRVTLPIGPA</sequence>
<dbReference type="PANTHER" id="PTHR24421:SF58">
    <property type="entry name" value="SIGNAL TRANSDUCTION HISTIDINE-PROTEIN KINASE_PHOSPHATASE UHPB"/>
    <property type="match status" value="1"/>
</dbReference>
<keyword evidence="4" id="KW-0472">Membrane</keyword>
<evidence type="ECO:0000313" key="5">
    <source>
        <dbReference type="EMBL" id="MFH0253033.1"/>
    </source>
</evidence>
<evidence type="ECO:0000256" key="4">
    <source>
        <dbReference type="SAM" id="Phobius"/>
    </source>
</evidence>
<evidence type="ECO:0000256" key="3">
    <source>
        <dbReference type="ARBA" id="ARBA00023012"/>
    </source>
</evidence>